<reference evidence="1" key="1">
    <citation type="submission" date="2020-04" db="EMBL/GenBank/DDBJ databases">
        <authorList>
            <person name="Broberg M."/>
        </authorList>
    </citation>
    <scope>NUCLEOTIDE SEQUENCE</scope>
</reference>
<evidence type="ECO:0000313" key="2">
    <source>
        <dbReference type="Proteomes" id="UP000836387"/>
    </source>
</evidence>
<proteinExistence type="predicted"/>
<organism evidence="1 2">
    <name type="scientific">Clonostachys rosea f. rosea IK726</name>
    <dbReference type="NCBI Taxonomy" id="1349383"/>
    <lineage>
        <taxon>Eukaryota</taxon>
        <taxon>Fungi</taxon>
        <taxon>Dikarya</taxon>
        <taxon>Ascomycota</taxon>
        <taxon>Pezizomycotina</taxon>
        <taxon>Sordariomycetes</taxon>
        <taxon>Hypocreomycetidae</taxon>
        <taxon>Hypocreales</taxon>
        <taxon>Bionectriaceae</taxon>
        <taxon>Clonostachys</taxon>
    </lineage>
</organism>
<dbReference type="EMBL" id="CADEHS020000005">
    <property type="protein sequence ID" value="CAG9940607.1"/>
    <property type="molecule type" value="Genomic_DNA"/>
</dbReference>
<dbReference type="Proteomes" id="UP000836387">
    <property type="component" value="Unassembled WGS sequence"/>
</dbReference>
<comment type="caution">
    <text evidence="1">The sequence shown here is derived from an EMBL/GenBank/DDBJ whole genome shotgun (WGS) entry which is preliminary data.</text>
</comment>
<keyword evidence="2" id="KW-1185">Reference proteome</keyword>
<accession>A0ACA9TII2</accession>
<gene>
    <name evidence="1" type="ORF">CRV2_00002022</name>
</gene>
<protein>
    <submittedName>
        <fullName evidence="1">Uncharacterized protein</fullName>
    </submittedName>
</protein>
<reference evidence="1" key="2">
    <citation type="submission" date="2021-10" db="EMBL/GenBank/DDBJ databases">
        <authorList>
            <person name="Piombo E."/>
        </authorList>
    </citation>
    <scope>NUCLEOTIDE SEQUENCE</scope>
</reference>
<name>A0ACA9TII2_BIOOC</name>
<sequence length="63" mass="7385">MAWTKRGIRVNSLSPGFLKTTLTYSVDTSPDWDLKMRYYGARRGILDVGHTLYQYTLTDRNFH</sequence>
<evidence type="ECO:0000313" key="1">
    <source>
        <dbReference type="EMBL" id="CAG9940607.1"/>
    </source>
</evidence>